<feature type="transmembrane region" description="Helical" evidence="1">
    <location>
        <begin position="294"/>
        <end position="316"/>
    </location>
</feature>
<feature type="transmembrane region" description="Helical" evidence="1">
    <location>
        <begin position="107"/>
        <end position="127"/>
    </location>
</feature>
<dbReference type="OrthoDB" id="1317478at2"/>
<dbReference type="EMBL" id="LOHF01000002">
    <property type="protein sequence ID" value="OUM75223.1"/>
    <property type="molecule type" value="Genomic_DNA"/>
</dbReference>
<keyword evidence="1" id="KW-1133">Transmembrane helix</keyword>
<gene>
    <name evidence="2" type="ORF">AUC60_03210</name>
</gene>
<feature type="transmembrane region" description="Helical" evidence="1">
    <location>
        <begin position="322"/>
        <end position="341"/>
    </location>
</feature>
<accession>A0A1Y3PCA6</accession>
<keyword evidence="1" id="KW-0812">Transmembrane</keyword>
<feature type="transmembrane region" description="Helical" evidence="1">
    <location>
        <begin position="353"/>
        <end position="374"/>
    </location>
</feature>
<evidence type="ECO:0000313" key="3">
    <source>
        <dbReference type="Proteomes" id="UP000195440"/>
    </source>
</evidence>
<dbReference type="RefSeq" id="WP_087264654.1">
    <property type="nucleotide sequence ID" value="NZ_JBJGBV010000005.1"/>
</dbReference>
<protein>
    <recommendedName>
        <fullName evidence="4">Glucosyltransferase GtrII-like protein</fullName>
    </recommendedName>
</protein>
<keyword evidence="3" id="KW-1185">Reference proteome</keyword>
<dbReference type="AlphaFoldDB" id="A0A1Y3PCA6"/>
<feature type="transmembrane region" description="Helical" evidence="1">
    <location>
        <begin position="259"/>
        <end position="282"/>
    </location>
</feature>
<comment type="caution">
    <text evidence="2">The sequence shown here is derived from an EMBL/GenBank/DDBJ whole genome shotgun (WGS) entry which is preliminary data.</text>
</comment>
<dbReference type="Proteomes" id="UP000195440">
    <property type="component" value="Unassembled WGS sequence"/>
</dbReference>
<evidence type="ECO:0000313" key="2">
    <source>
        <dbReference type="EMBL" id="OUM75223.1"/>
    </source>
</evidence>
<feature type="transmembrane region" description="Helical" evidence="1">
    <location>
        <begin position="154"/>
        <end position="179"/>
    </location>
</feature>
<organism evidence="2 3">
    <name type="scientific">Pseudomonas caspiana</name>
    <dbReference type="NCBI Taxonomy" id="1451454"/>
    <lineage>
        <taxon>Bacteria</taxon>
        <taxon>Pseudomonadati</taxon>
        <taxon>Pseudomonadota</taxon>
        <taxon>Gammaproteobacteria</taxon>
        <taxon>Pseudomonadales</taxon>
        <taxon>Pseudomonadaceae</taxon>
        <taxon>Pseudomonas</taxon>
    </lineage>
</organism>
<evidence type="ECO:0008006" key="4">
    <source>
        <dbReference type="Google" id="ProtNLM"/>
    </source>
</evidence>
<sequence>MSSVLSKELSRREVFWFYLFAVSVFVFPIVQVDYLFYDDNQRALLLIESNWRNEGRILIEFFYRALSFTSETPNLFPLAYLFAVPSAAFGLRALAYHYFLQCKLTDCLVLLPLFYSPFSLGIFIYQYDGPAVMIGISAVIYSVAYESGRSSLKLWIPALLIVVGLAINQLTFNILLGLYCVEAAYAISRGLPFDQVMRSIYLRAAHVVMALVMYGMTVYPLMSDERIPFVPIDAHWLTEIMTRLHTVIDRIALLVNPGNQWLCVTLIITAALGYLFAVPGILKRAIPSSQKAVLLSLYFMAIPLLVMTVPGFTLLLKIFDPAARVLIGLSSLLMGVMLFAHSLLGRVSGAARYVLIVPVLCMLSFSFMFGRVLLTQKKLEDSVLHSLAYDINSRVELREINYLYLVPPESAQKWLPASADTFREVPALSYVLNRNVLFIPEQLPAVGIENVRGLPSTVFNALNEKTKVVDNRFYDIYQGEGGGYIQLKNVTTYQPERRGQ</sequence>
<feature type="transmembrane region" description="Helical" evidence="1">
    <location>
        <begin position="200"/>
        <end position="222"/>
    </location>
</feature>
<evidence type="ECO:0000256" key="1">
    <source>
        <dbReference type="SAM" id="Phobius"/>
    </source>
</evidence>
<proteinExistence type="predicted"/>
<feature type="transmembrane region" description="Helical" evidence="1">
    <location>
        <begin position="75"/>
        <end position="95"/>
    </location>
</feature>
<name>A0A1Y3PCA6_9PSED</name>
<reference evidence="2 3" key="1">
    <citation type="journal article" date="2017" name="Syst. Appl. Microbiol.">
        <title>Pseudomonas caspiana sp. nov., a citrus pathogen in the Pseudomonas syringae phylogenetic group.</title>
        <authorList>
            <person name="Busquets A."/>
            <person name="Gomila M."/>
            <person name="Beiki F."/>
            <person name="Mulet M."/>
            <person name="Rahimian H."/>
            <person name="Garcia-Valdes E."/>
            <person name="Lalucat J."/>
        </authorList>
    </citation>
    <scope>NUCLEOTIDE SEQUENCE [LARGE SCALE GENOMIC DNA]</scope>
    <source>
        <strain evidence="2 3">FBF102</strain>
    </source>
</reference>
<keyword evidence="1" id="KW-0472">Membrane</keyword>
<feature type="transmembrane region" description="Helical" evidence="1">
    <location>
        <begin position="15"/>
        <end position="37"/>
    </location>
</feature>